<dbReference type="InterPro" id="IPR002053">
    <property type="entry name" value="Glyco_hydro_25"/>
</dbReference>
<dbReference type="PANTHER" id="PTHR34135:SF2">
    <property type="entry name" value="LYSOZYME"/>
    <property type="match status" value="1"/>
</dbReference>
<name>A0A3Q9FJV7_9BACT</name>
<dbReference type="Pfam" id="PF01183">
    <property type="entry name" value="Glyco_hydro_25"/>
    <property type="match status" value="1"/>
</dbReference>
<dbReference type="SUPFAM" id="SSF51445">
    <property type="entry name" value="(Trans)glycosidases"/>
    <property type="match status" value="1"/>
</dbReference>
<dbReference type="Proteomes" id="UP000267268">
    <property type="component" value="Chromosome 1"/>
</dbReference>
<dbReference type="GO" id="GO:0003796">
    <property type="term" value="F:lysozyme activity"/>
    <property type="evidence" value="ECO:0007669"/>
    <property type="project" value="UniProtKB-EC"/>
</dbReference>
<evidence type="ECO:0000256" key="3">
    <source>
        <dbReference type="ARBA" id="ARBA00023295"/>
    </source>
</evidence>
<organism evidence="5 6">
    <name type="scientific">Flammeovirga pectinis</name>
    <dbReference type="NCBI Taxonomy" id="2494373"/>
    <lineage>
        <taxon>Bacteria</taxon>
        <taxon>Pseudomonadati</taxon>
        <taxon>Bacteroidota</taxon>
        <taxon>Cytophagia</taxon>
        <taxon>Cytophagales</taxon>
        <taxon>Flammeovirgaceae</taxon>
        <taxon>Flammeovirga</taxon>
    </lineage>
</organism>
<keyword evidence="2 4" id="KW-0378">Hydrolase</keyword>
<evidence type="ECO:0000313" key="6">
    <source>
        <dbReference type="Proteomes" id="UP000267268"/>
    </source>
</evidence>
<dbReference type="SMART" id="SM00641">
    <property type="entry name" value="Glyco_25"/>
    <property type="match status" value="1"/>
</dbReference>
<reference evidence="5 6" key="1">
    <citation type="submission" date="2018-12" db="EMBL/GenBank/DDBJ databases">
        <title>Flammeovirga pectinis sp. nov., isolated from the gut of the Korean scallop, Patinopecten yessoensis.</title>
        <authorList>
            <person name="Bae J.-W."/>
            <person name="Jeong Y.-S."/>
            <person name="Kang W."/>
        </authorList>
    </citation>
    <scope>NUCLEOTIDE SEQUENCE [LARGE SCALE GENOMIC DNA]</scope>
    <source>
        <strain evidence="5 6">L12M1</strain>
    </source>
</reference>
<dbReference type="OrthoDB" id="9798192at2"/>
<gene>
    <name evidence="5" type="ORF">EI427_05840</name>
</gene>
<dbReference type="PROSITE" id="PS51904">
    <property type="entry name" value="GLYCOSYL_HYDROL_F25_2"/>
    <property type="match status" value="1"/>
</dbReference>
<dbReference type="AlphaFoldDB" id="A0A3Q9FJV7"/>
<dbReference type="GO" id="GO:0009253">
    <property type="term" value="P:peptidoglycan catabolic process"/>
    <property type="evidence" value="ECO:0007669"/>
    <property type="project" value="InterPro"/>
</dbReference>
<evidence type="ECO:0000313" key="5">
    <source>
        <dbReference type="EMBL" id="AZQ61771.1"/>
    </source>
</evidence>
<dbReference type="RefSeq" id="WP_126612604.1">
    <property type="nucleotide sequence ID" value="NZ_CP034562.1"/>
</dbReference>
<dbReference type="GO" id="GO:0016052">
    <property type="term" value="P:carbohydrate catabolic process"/>
    <property type="evidence" value="ECO:0007669"/>
    <property type="project" value="TreeGrafter"/>
</dbReference>
<dbReference type="GO" id="GO:0016998">
    <property type="term" value="P:cell wall macromolecule catabolic process"/>
    <property type="evidence" value="ECO:0007669"/>
    <property type="project" value="InterPro"/>
</dbReference>
<dbReference type="EMBL" id="CP034562">
    <property type="protein sequence ID" value="AZQ61771.1"/>
    <property type="molecule type" value="Genomic_DNA"/>
</dbReference>
<dbReference type="CDD" id="cd06524">
    <property type="entry name" value="GH25_YegX-like"/>
    <property type="match status" value="1"/>
</dbReference>
<dbReference type="InterPro" id="IPR017853">
    <property type="entry name" value="GH"/>
</dbReference>
<proteinExistence type="inferred from homology"/>
<keyword evidence="3 4" id="KW-0326">Glycosidase</keyword>
<dbReference type="PANTHER" id="PTHR34135">
    <property type="entry name" value="LYSOZYME"/>
    <property type="match status" value="1"/>
</dbReference>
<comment type="similarity">
    <text evidence="1 4">Belongs to the glycosyl hydrolase 25 family.</text>
</comment>
<dbReference type="PROSITE" id="PS00953">
    <property type="entry name" value="GLYCOSYL_HYDROL_F25_1"/>
    <property type="match status" value="1"/>
</dbReference>
<accession>A0A3Q9FJV7</accession>
<evidence type="ECO:0000256" key="4">
    <source>
        <dbReference type="RuleBase" id="RU361176"/>
    </source>
</evidence>
<protein>
    <recommendedName>
        <fullName evidence="4">Lysozyme</fullName>
        <ecNumber evidence="4">3.2.1.17</ecNumber>
    </recommendedName>
</protein>
<evidence type="ECO:0000256" key="2">
    <source>
        <dbReference type="ARBA" id="ARBA00022801"/>
    </source>
</evidence>
<sequence>MKKGFLFIIVLLIVVIICSVSIRKKIGYAVHGIDVSYYQEDINFNKVVNDGFSFVFMKASESHFLKDKQFDENWKNAAKSNLIRGAYHFFRADKDPVNQANWFVRHVKLKPGDLPPVLDLETTEGKSIGVVRERAKVWLNLIENQYKITPIIYTNKSFYEDYLYGREAFKKYPVWIAAYSSFTDPTLSDKSKKWIFWQYTDNGSVKGIKGEVDLNVFDGTLSDLKRMCIQGKYNLEPLNKTTPKSLPQIGKMK</sequence>
<evidence type="ECO:0000256" key="1">
    <source>
        <dbReference type="ARBA" id="ARBA00010646"/>
    </source>
</evidence>
<dbReference type="InterPro" id="IPR018077">
    <property type="entry name" value="Glyco_hydro_fam25_subgr"/>
</dbReference>
<dbReference type="KEGG" id="fll:EI427_05840"/>
<dbReference type="Gene3D" id="3.20.20.80">
    <property type="entry name" value="Glycosidases"/>
    <property type="match status" value="1"/>
</dbReference>
<dbReference type="InterPro" id="IPR008270">
    <property type="entry name" value="Glyco_hydro_25_AS"/>
</dbReference>
<comment type="catalytic activity">
    <reaction evidence="4">
        <text>Hydrolysis of (1-&gt;4)-beta-linkages between N-acetylmuramic acid and N-acetyl-D-glucosamine residues in a peptidoglycan and between N-acetyl-D-glucosamine residues in chitodextrins.</text>
        <dbReference type="EC" id="3.2.1.17"/>
    </reaction>
</comment>
<keyword evidence="6" id="KW-1185">Reference proteome</keyword>
<dbReference type="EC" id="3.2.1.17" evidence="4"/>